<dbReference type="Proteomes" id="UP000326979">
    <property type="component" value="Unassembled WGS sequence"/>
</dbReference>
<reference evidence="2 3" key="1">
    <citation type="submission" date="2019-07" db="EMBL/GenBank/DDBJ databases">
        <title>New species of Amycolatopsis and Streptomyces.</title>
        <authorList>
            <person name="Duangmal K."/>
            <person name="Teo W.F.A."/>
            <person name="Lipun K."/>
        </authorList>
    </citation>
    <scope>NUCLEOTIDE SEQUENCE [LARGE SCALE GENOMIC DNA]</scope>
    <source>
        <strain evidence="2 3">TISTR 2346</strain>
    </source>
</reference>
<protein>
    <submittedName>
        <fullName evidence="2">Rhodanese-like domain-containing protein</fullName>
    </submittedName>
</protein>
<dbReference type="PANTHER" id="PTHR43031">
    <property type="entry name" value="FAD-DEPENDENT OXIDOREDUCTASE"/>
    <property type="match status" value="1"/>
</dbReference>
<name>A0A5N8W477_9ACTN</name>
<comment type="caution">
    <text evidence="2">The sequence shown here is derived from an EMBL/GenBank/DDBJ whole genome shotgun (WGS) entry which is preliminary data.</text>
</comment>
<dbReference type="InterPro" id="IPR001307">
    <property type="entry name" value="Thiosulphate_STrfase_CS"/>
</dbReference>
<evidence type="ECO:0000259" key="1">
    <source>
        <dbReference type="PROSITE" id="PS50206"/>
    </source>
</evidence>
<proteinExistence type="predicted"/>
<dbReference type="Pfam" id="PF00581">
    <property type="entry name" value="Rhodanese"/>
    <property type="match status" value="1"/>
</dbReference>
<feature type="domain" description="Rhodanese" evidence="1">
    <location>
        <begin position="21"/>
        <end position="108"/>
    </location>
</feature>
<dbReference type="EMBL" id="VJZE01000083">
    <property type="protein sequence ID" value="MPY41138.1"/>
    <property type="molecule type" value="Genomic_DNA"/>
</dbReference>
<dbReference type="GO" id="GO:0004792">
    <property type="term" value="F:thiosulfate-cyanide sulfurtransferase activity"/>
    <property type="evidence" value="ECO:0007669"/>
    <property type="project" value="InterPro"/>
</dbReference>
<dbReference type="CDD" id="cd00158">
    <property type="entry name" value="RHOD"/>
    <property type="match status" value="1"/>
</dbReference>
<dbReference type="Gene3D" id="3.40.250.10">
    <property type="entry name" value="Rhodanese-like domain"/>
    <property type="match status" value="1"/>
</dbReference>
<keyword evidence="3" id="KW-1185">Reference proteome</keyword>
<organism evidence="2 3">
    <name type="scientific">Streptomyces phyllanthi</name>
    <dbReference type="NCBI Taxonomy" id="1803180"/>
    <lineage>
        <taxon>Bacteria</taxon>
        <taxon>Bacillati</taxon>
        <taxon>Actinomycetota</taxon>
        <taxon>Actinomycetes</taxon>
        <taxon>Kitasatosporales</taxon>
        <taxon>Streptomycetaceae</taxon>
        <taxon>Streptomyces</taxon>
    </lineage>
</organism>
<evidence type="ECO:0000313" key="3">
    <source>
        <dbReference type="Proteomes" id="UP000326979"/>
    </source>
</evidence>
<dbReference type="RefSeq" id="WP_152784294.1">
    <property type="nucleotide sequence ID" value="NZ_BAABEQ010000041.1"/>
</dbReference>
<dbReference type="InterPro" id="IPR036873">
    <property type="entry name" value="Rhodanese-like_dom_sf"/>
</dbReference>
<dbReference type="SMART" id="SM00450">
    <property type="entry name" value="RHOD"/>
    <property type="match status" value="1"/>
</dbReference>
<evidence type="ECO:0000313" key="2">
    <source>
        <dbReference type="EMBL" id="MPY41138.1"/>
    </source>
</evidence>
<accession>A0A5N8W477</accession>
<dbReference type="InterPro" id="IPR050229">
    <property type="entry name" value="GlpE_sulfurtransferase"/>
</dbReference>
<dbReference type="PROSITE" id="PS00380">
    <property type="entry name" value="RHODANESE_1"/>
    <property type="match status" value="1"/>
</dbReference>
<dbReference type="InterPro" id="IPR001763">
    <property type="entry name" value="Rhodanese-like_dom"/>
</dbReference>
<dbReference type="SUPFAM" id="SSF52821">
    <property type="entry name" value="Rhodanese/Cell cycle control phosphatase"/>
    <property type="match status" value="1"/>
</dbReference>
<dbReference type="AlphaFoldDB" id="A0A5N8W477"/>
<dbReference type="PROSITE" id="PS50206">
    <property type="entry name" value="RHODANESE_3"/>
    <property type="match status" value="1"/>
</dbReference>
<sequence length="117" mass="12179">MIFSRRGPGRITVPQAHRMLQAGTAALLDVRETDEFRAGHVPGALHVPLSRLSGGTASIPTEHALVLICRSGNRSQRAAALLAERGVAAVDVVGGMRDWAARGLPVEDAHGAAGTVV</sequence>
<dbReference type="OrthoDB" id="9800872at2"/>
<gene>
    <name evidence="2" type="ORF">FNH04_14835</name>
</gene>
<dbReference type="PANTHER" id="PTHR43031:SF1">
    <property type="entry name" value="PYRIDINE NUCLEOTIDE-DISULPHIDE OXIDOREDUCTASE"/>
    <property type="match status" value="1"/>
</dbReference>